<organism evidence="8 9">
    <name type="scientific">Telmatocola sphagniphila</name>
    <dbReference type="NCBI Taxonomy" id="1123043"/>
    <lineage>
        <taxon>Bacteria</taxon>
        <taxon>Pseudomonadati</taxon>
        <taxon>Planctomycetota</taxon>
        <taxon>Planctomycetia</taxon>
        <taxon>Gemmatales</taxon>
        <taxon>Gemmataceae</taxon>
    </lineage>
</organism>
<gene>
    <name evidence="8" type="ORF">KIH39_10615</name>
</gene>
<dbReference type="InterPro" id="IPR022764">
    <property type="entry name" value="Peptidase_S54_rhomboid_dom"/>
</dbReference>
<dbReference type="InterPro" id="IPR035952">
    <property type="entry name" value="Rhomboid-like_sf"/>
</dbReference>
<feature type="transmembrane region" description="Helical" evidence="6">
    <location>
        <begin position="20"/>
        <end position="40"/>
    </location>
</feature>
<protein>
    <submittedName>
        <fullName evidence="8">Rhomboid family intramembrane serine protease</fullName>
        <ecNumber evidence="8">3.4.21.105</ecNumber>
    </submittedName>
</protein>
<feature type="domain" description="Peptidase S54 rhomboid" evidence="7">
    <location>
        <begin position="69"/>
        <end position="210"/>
    </location>
</feature>
<dbReference type="GO" id="GO:0006508">
    <property type="term" value="P:proteolysis"/>
    <property type="evidence" value="ECO:0007669"/>
    <property type="project" value="UniProtKB-KW"/>
</dbReference>
<dbReference type="GO" id="GO:0016020">
    <property type="term" value="C:membrane"/>
    <property type="evidence" value="ECO:0007669"/>
    <property type="project" value="UniProtKB-SubCell"/>
</dbReference>
<evidence type="ECO:0000256" key="3">
    <source>
        <dbReference type="ARBA" id="ARBA00022989"/>
    </source>
</evidence>
<dbReference type="RefSeq" id="WP_213499301.1">
    <property type="nucleotide sequence ID" value="NZ_CP074694.1"/>
</dbReference>
<dbReference type="Gene3D" id="1.20.1540.10">
    <property type="entry name" value="Rhomboid-like"/>
    <property type="match status" value="1"/>
</dbReference>
<evidence type="ECO:0000256" key="4">
    <source>
        <dbReference type="ARBA" id="ARBA00023136"/>
    </source>
</evidence>
<keyword evidence="9" id="KW-1185">Reference proteome</keyword>
<feature type="transmembrane region" description="Helical" evidence="6">
    <location>
        <begin position="195"/>
        <end position="210"/>
    </location>
</feature>
<evidence type="ECO:0000259" key="7">
    <source>
        <dbReference type="Pfam" id="PF01694"/>
    </source>
</evidence>
<dbReference type="KEGG" id="tsph:KIH39_10615"/>
<name>A0A8E6F0B2_9BACT</name>
<feature type="transmembrane region" description="Helical" evidence="6">
    <location>
        <begin position="138"/>
        <end position="156"/>
    </location>
</feature>
<keyword evidence="8" id="KW-0645">Protease</keyword>
<dbReference type="EC" id="3.4.21.105" evidence="8"/>
<proteinExistence type="predicted"/>
<evidence type="ECO:0000313" key="8">
    <source>
        <dbReference type="EMBL" id="QVL34331.1"/>
    </source>
</evidence>
<evidence type="ECO:0000256" key="2">
    <source>
        <dbReference type="ARBA" id="ARBA00022692"/>
    </source>
</evidence>
<keyword evidence="4 6" id="KW-0472">Membrane</keyword>
<dbReference type="SUPFAM" id="SSF144091">
    <property type="entry name" value="Rhomboid-like"/>
    <property type="match status" value="1"/>
</dbReference>
<dbReference type="PANTHER" id="PTHR43066">
    <property type="entry name" value="RHOMBOID-RELATED PROTEIN"/>
    <property type="match status" value="1"/>
</dbReference>
<dbReference type="AlphaFoldDB" id="A0A8E6F0B2"/>
<keyword evidence="8" id="KW-0378">Hydrolase</keyword>
<evidence type="ECO:0000313" key="9">
    <source>
        <dbReference type="Proteomes" id="UP000676194"/>
    </source>
</evidence>
<comment type="subcellular location">
    <subcellularLocation>
        <location evidence="1">Membrane</location>
        <topology evidence="1">Multi-pass membrane protein</topology>
    </subcellularLocation>
</comment>
<dbReference type="GO" id="GO:0004252">
    <property type="term" value="F:serine-type endopeptidase activity"/>
    <property type="evidence" value="ECO:0007669"/>
    <property type="project" value="InterPro"/>
</dbReference>
<evidence type="ECO:0000256" key="6">
    <source>
        <dbReference type="SAM" id="Phobius"/>
    </source>
</evidence>
<feature type="transmembrane region" description="Helical" evidence="6">
    <location>
        <begin position="163"/>
        <end position="183"/>
    </location>
</feature>
<evidence type="ECO:0000256" key="1">
    <source>
        <dbReference type="ARBA" id="ARBA00004141"/>
    </source>
</evidence>
<sequence>MGIQDRDYYRKDTAGSFGNLLSAGSVVKTLVVIYSVVFLTEVFTKQLPPRGIGPFTSRMIFESESIREGEIWRLFTGLFLSNPYGLLGVLCNLFTLWWAGKEICLIYGDREFVSFFLSAGLLGSVVAFAISLTLQEPIILFLAATPMVSLLTLYAMHYPRTQILLFFVLPVPIWICIGLLVAIDLMNVSDGHPPVNLGADLTSIIFAVLYKRNNWRIFKILNRLNVFAKRDSQSQLRVYREKSKPNSQRSEPISVAEPNRSSPNIKIATDEQLEARLDQVLDKVQKQGQASLTDEERELLFRASEIYKKRRKSD</sequence>
<keyword evidence="2 6" id="KW-0812">Transmembrane</keyword>
<dbReference type="Proteomes" id="UP000676194">
    <property type="component" value="Chromosome"/>
</dbReference>
<dbReference type="Pfam" id="PF01694">
    <property type="entry name" value="Rhomboid"/>
    <property type="match status" value="1"/>
</dbReference>
<feature type="region of interest" description="Disordered" evidence="5">
    <location>
        <begin position="238"/>
        <end position="262"/>
    </location>
</feature>
<dbReference type="PANTHER" id="PTHR43066:SF11">
    <property type="entry name" value="PEPTIDASE S54 RHOMBOID DOMAIN-CONTAINING PROTEIN"/>
    <property type="match status" value="1"/>
</dbReference>
<keyword evidence="3 6" id="KW-1133">Transmembrane helix</keyword>
<feature type="transmembrane region" description="Helical" evidence="6">
    <location>
        <begin position="112"/>
        <end position="132"/>
    </location>
</feature>
<dbReference type="EMBL" id="CP074694">
    <property type="protein sequence ID" value="QVL34331.1"/>
    <property type="molecule type" value="Genomic_DNA"/>
</dbReference>
<evidence type="ECO:0000256" key="5">
    <source>
        <dbReference type="SAM" id="MobiDB-lite"/>
    </source>
</evidence>
<reference evidence="8" key="1">
    <citation type="submission" date="2021-05" db="EMBL/GenBank/DDBJ databases">
        <title>Complete genome sequence of the cellulolytic planctomycete Telmatocola sphagniphila SP2T and characterization of the first cellulase from planctomycetes.</title>
        <authorList>
            <person name="Rakitin A.L."/>
            <person name="Beletsky A.V."/>
            <person name="Naumoff D.G."/>
            <person name="Kulichevskaya I.S."/>
            <person name="Mardanov A.V."/>
            <person name="Ravin N.V."/>
            <person name="Dedysh S.N."/>
        </authorList>
    </citation>
    <scope>NUCLEOTIDE SEQUENCE</scope>
    <source>
        <strain evidence="8">SP2T</strain>
    </source>
</reference>
<accession>A0A8E6F0B2</accession>
<feature type="transmembrane region" description="Helical" evidence="6">
    <location>
        <begin position="83"/>
        <end position="100"/>
    </location>
</feature>